<dbReference type="SUPFAM" id="SSF53474">
    <property type="entry name" value="alpha/beta-Hydrolases"/>
    <property type="match status" value="1"/>
</dbReference>
<dbReference type="GO" id="GO:0006508">
    <property type="term" value="P:proteolysis"/>
    <property type="evidence" value="ECO:0007669"/>
    <property type="project" value="InterPro"/>
</dbReference>
<dbReference type="InterPro" id="IPR011042">
    <property type="entry name" value="6-blade_b-propeller_TolB-like"/>
</dbReference>
<evidence type="ECO:0000259" key="5">
    <source>
        <dbReference type="Pfam" id="PF00930"/>
    </source>
</evidence>
<organism evidence="6 7">
    <name type="scientific">Dictyobacter alpinus</name>
    <dbReference type="NCBI Taxonomy" id="2014873"/>
    <lineage>
        <taxon>Bacteria</taxon>
        <taxon>Bacillati</taxon>
        <taxon>Chloroflexota</taxon>
        <taxon>Ktedonobacteria</taxon>
        <taxon>Ktedonobacterales</taxon>
        <taxon>Dictyobacteraceae</taxon>
        <taxon>Dictyobacter</taxon>
    </lineage>
</organism>
<evidence type="ECO:0000313" key="7">
    <source>
        <dbReference type="Proteomes" id="UP000287171"/>
    </source>
</evidence>
<dbReference type="InterPro" id="IPR001375">
    <property type="entry name" value="Peptidase_S9_cat"/>
</dbReference>
<dbReference type="Pfam" id="PF00930">
    <property type="entry name" value="DPPIV_N"/>
    <property type="match status" value="1"/>
</dbReference>
<gene>
    <name evidence="6" type="ORF">KDA_65450</name>
</gene>
<dbReference type="Pfam" id="PF00326">
    <property type="entry name" value="Peptidase_S9"/>
    <property type="match status" value="1"/>
</dbReference>
<feature type="domain" description="Peptidase S9 prolyl oligopeptidase catalytic" evidence="4">
    <location>
        <begin position="446"/>
        <end position="652"/>
    </location>
</feature>
<dbReference type="GO" id="GO:0004252">
    <property type="term" value="F:serine-type endopeptidase activity"/>
    <property type="evidence" value="ECO:0007669"/>
    <property type="project" value="TreeGrafter"/>
</dbReference>
<dbReference type="InterPro" id="IPR011659">
    <property type="entry name" value="WD40"/>
</dbReference>
<dbReference type="Gene3D" id="3.40.50.1820">
    <property type="entry name" value="alpha/beta hydrolase"/>
    <property type="match status" value="1"/>
</dbReference>
<dbReference type="InterPro" id="IPR002469">
    <property type="entry name" value="Peptidase_S9B_N"/>
</dbReference>
<evidence type="ECO:0000259" key="4">
    <source>
        <dbReference type="Pfam" id="PF00326"/>
    </source>
</evidence>
<evidence type="ECO:0000313" key="6">
    <source>
        <dbReference type="EMBL" id="GCE31061.1"/>
    </source>
</evidence>
<dbReference type="EMBL" id="BIFT01000002">
    <property type="protein sequence ID" value="GCE31061.1"/>
    <property type="molecule type" value="Genomic_DNA"/>
</dbReference>
<dbReference type="OrthoDB" id="108903at2"/>
<dbReference type="PANTHER" id="PTHR42776:SF27">
    <property type="entry name" value="DIPEPTIDYL PEPTIDASE FAMILY MEMBER 6"/>
    <property type="match status" value="1"/>
</dbReference>
<comment type="caution">
    <text evidence="6">The sequence shown here is derived from an EMBL/GenBank/DDBJ whole genome shotgun (WGS) entry which is preliminary data.</text>
</comment>
<dbReference type="AlphaFoldDB" id="A0A402BI14"/>
<dbReference type="Gene3D" id="2.120.10.30">
    <property type="entry name" value="TolB, C-terminal domain"/>
    <property type="match status" value="2"/>
</dbReference>
<feature type="region of interest" description="Disordered" evidence="3">
    <location>
        <begin position="66"/>
        <end position="87"/>
    </location>
</feature>
<feature type="domain" description="Dipeptidylpeptidase IV N-terminal" evidence="5">
    <location>
        <begin position="35"/>
        <end position="150"/>
    </location>
</feature>
<evidence type="ECO:0000256" key="3">
    <source>
        <dbReference type="SAM" id="MobiDB-lite"/>
    </source>
</evidence>
<keyword evidence="7" id="KW-1185">Reference proteome</keyword>
<dbReference type="InterPro" id="IPR029058">
    <property type="entry name" value="AB_hydrolase_fold"/>
</dbReference>
<protein>
    <submittedName>
        <fullName evidence="6">Peptidase</fullName>
    </submittedName>
</protein>
<dbReference type="Pfam" id="PF07676">
    <property type="entry name" value="PD40"/>
    <property type="match status" value="1"/>
</dbReference>
<name>A0A402BI14_9CHLR</name>
<accession>A0A402BI14</accession>
<sequence length="653" mass="73338">MNTYTQSGIQTSLQGQAITPETFLSVRTASNARISPDGKKIAFQVGEWLPGEDKYRKRLWITDVADGNPEPLTRGKRQDGPPAWSPDSRTIAFASKVEGEKGNNHFQLFVQDMQTGDERQICTLANGISNVSWSPDGKRIAFCSVDGEAPPQDPQVQYQGVGRHTRLWTVRRDYDIAEPVTANGLTVWHYAWSPDSNRFAVYYATGPDETDWYRGQIGLVAAHGGAIHQISQLKRQAFALAWSPDGTRLAYVSGEWSDPDRGGGDIYIHSLADGQTRNMTPKIDWSPSWLQWHPDNRQILCAGWHGLSTRIALLDEPTENLTTISDNFLLGDRGWAHFSANADLSQIAVTHSEQHPHDIWSGELTYKDNQSPTITWQRHTQLNPLAEETLEMATTERIHYDSIDGWTIEALVTWPKKSTDATPPPLIVNVHGGPSGVWQEDWEFYRNQVLAAAGYAVLCPNIRGSMGRGVAFADAVIGDMGGNDYQDVLKGIDYLVERKLVNGERVGIMGWSYGGFMTAWTVTQIKRFKAAIMGAGISDFHSFHAQTNIQDWDMRFLGKINEPVNPLSDIAIYRDHSPLTYASQVTTPTLIVHGEKDPCVPVNQAWAFYRALQEQEIPVELITYPREGHGLTERKHNLDYMQRVLDWFKRFLS</sequence>
<dbReference type="PANTHER" id="PTHR42776">
    <property type="entry name" value="SERINE PEPTIDASE S9 FAMILY MEMBER"/>
    <property type="match status" value="1"/>
</dbReference>
<dbReference type="Proteomes" id="UP000287171">
    <property type="component" value="Unassembled WGS sequence"/>
</dbReference>
<dbReference type="RefSeq" id="WP_126631070.1">
    <property type="nucleotide sequence ID" value="NZ_BIFT01000002.1"/>
</dbReference>
<keyword evidence="1" id="KW-0378">Hydrolase</keyword>
<proteinExistence type="predicted"/>
<dbReference type="SUPFAM" id="SSF82171">
    <property type="entry name" value="DPP6 N-terminal domain-like"/>
    <property type="match status" value="1"/>
</dbReference>
<reference evidence="7" key="1">
    <citation type="submission" date="2018-12" db="EMBL/GenBank/DDBJ databases">
        <title>Tengunoibacter tsumagoiensis gen. nov., sp. nov., Dictyobacter kobayashii sp. nov., D. alpinus sp. nov., and D. joshuensis sp. nov. and description of Dictyobacteraceae fam. nov. within the order Ktedonobacterales isolated from Tengu-no-mugimeshi.</title>
        <authorList>
            <person name="Wang C.M."/>
            <person name="Zheng Y."/>
            <person name="Sakai Y."/>
            <person name="Toyoda A."/>
            <person name="Minakuchi Y."/>
            <person name="Abe K."/>
            <person name="Yokota A."/>
            <person name="Yabe S."/>
        </authorList>
    </citation>
    <scope>NUCLEOTIDE SEQUENCE [LARGE SCALE GENOMIC DNA]</scope>
    <source>
        <strain evidence="7">Uno16</strain>
    </source>
</reference>
<keyword evidence="2" id="KW-0645">Protease</keyword>
<keyword evidence="2" id="KW-0720">Serine protease</keyword>
<evidence type="ECO:0000256" key="2">
    <source>
        <dbReference type="ARBA" id="ARBA00022825"/>
    </source>
</evidence>
<evidence type="ECO:0000256" key="1">
    <source>
        <dbReference type="ARBA" id="ARBA00022801"/>
    </source>
</evidence>